<organism evidence="2 3">
    <name type="scientific">Phocaeicola vulgatus</name>
    <name type="common">Bacteroides vulgatus</name>
    <dbReference type="NCBI Taxonomy" id="821"/>
    <lineage>
        <taxon>Bacteria</taxon>
        <taxon>Pseudomonadati</taxon>
        <taxon>Bacteroidota</taxon>
        <taxon>Bacteroidia</taxon>
        <taxon>Bacteroidales</taxon>
        <taxon>Bacteroidaceae</taxon>
        <taxon>Phocaeicola</taxon>
    </lineage>
</organism>
<evidence type="ECO:0000256" key="1">
    <source>
        <dbReference type="SAM" id="Phobius"/>
    </source>
</evidence>
<comment type="caution">
    <text evidence="2">The sequence shown here is derived from an EMBL/GenBank/DDBJ whole genome shotgun (WGS) entry which is preliminary data.</text>
</comment>
<keyword evidence="1" id="KW-0812">Transmembrane</keyword>
<protein>
    <submittedName>
        <fullName evidence="2">Uncharacterized protein</fullName>
    </submittedName>
</protein>
<evidence type="ECO:0000313" key="3">
    <source>
        <dbReference type="Proteomes" id="UP000283833"/>
    </source>
</evidence>
<accession>A0A412Q850</accession>
<proteinExistence type="predicted"/>
<keyword evidence="1" id="KW-1133">Transmembrane helix</keyword>
<dbReference type="CDD" id="cd19958">
    <property type="entry name" value="pyocin_knob"/>
    <property type="match status" value="1"/>
</dbReference>
<sequence length="75" mass="8661">MEAGVYQVNLTNNIPPEANGPTSVYGNGILIVFTSIEFIGQIYIPLMYLNIDNIYIRERNSSDWFKWRKFNGTEL</sequence>
<reference evidence="2 3" key="1">
    <citation type="submission" date="2018-08" db="EMBL/GenBank/DDBJ databases">
        <title>A genome reference for cultivated species of the human gut microbiota.</title>
        <authorList>
            <person name="Zou Y."/>
            <person name="Xue W."/>
            <person name="Luo G."/>
        </authorList>
    </citation>
    <scope>NUCLEOTIDE SEQUENCE [LARGE SCALE GENOMIC DNA]</scope>
    <source>
        <strain evidence="2 3">AF18-14</strain>
    </source>
</reference>
<dbReference type="Proteomes" id="UP000283833">
    <property type="component" value="Unassembled WGS sequence"/>
</dbReference>
<dbReference type="RefSeq" id="WP_147343181.1">
    <property type="nucleotide sequence ID" value="NZ_QRXI01000069.1"/>
</dbReference>
<dbReference type="EMBL" id="QRXI01000069">
    <property type="protein sequence ID" value="RGT85722.1"/>
    <property type="molecule type" value="Genomic_DNA"/>
</dbReference>
<keyword evidence="1" id="KW-0472">Membrane</keyword>
<evidence type="ECO:0000313" key="2">
    <source>
        <dbReference type="EMBL" id="RGT85722.1"/>
    </source>
</evidence>
<gene>
    <name evidence="2" type="ORF">DWX04_22210</name>
</gene>
<dbReference type="AlphaFoldDB" id="A0A412Q850"/>
<name>A0A412Q850_PHOVU</name>
<feature type="transmembrane region" description="Helical" evidence="1">
    <location>
        <begin position="29"/>
        <end position="49"/>
    </location>
</feature>